<dbReference type="PROSITE" id="PS00635">
    <property type="entry name" value="PILI_CHAPERONE"/>
    <property type="match status" value="1"/>
</dbReference>
<reference evidence="12 13" key="1">
    <citation type="submission" date="2021-04" db="EMBL/GenBank/DDBJ databases">
        <title>Pseudomonas rustica sp. nov. isolated from raw milk.</title>
        <authorList>
            <person name="Fiedler G."/>
            <person name="Gieschler S."/>
            <person name="Kabisch J."/>
            <person name="Grimmler C."/>
            <person name="Brinks E."/>
            <person name="Wagner N."/>
            <person name="Hetzer B."/>
            <person name="Franz C.M.A.P."/>
            <person name="Boehnlein C."/>
        </authorList>
    </citation>
    <scope>NUCLEOTIDE SEQUENCE [LARGE SCALE GENOMIC DNA]</scope>
    <source>
        <strain evidence="12 13">MBT-4</strain>
    </source>
</reference>
<evidence type="ECO:0000256" key="6">
    <source>
        <dbReference type="ARBA" id="ARBA00023186"/>
    </source>
</evidence>
<organism evidence="12 13">
    <name type="scientific">Pseudomonas rustica</name>
    <dbReference type="NCBI Taxonomy" id="2827099"/>
    <lineage>
        <taxon>Bacteria</taxon>
        <taxon>Pseudomonadati</taxon>
        <taxon>Pseudomonadota</taxon>
        <taxon>Gammaproteobacteria</taxon>
        <taxon>Pseudomonadales</taxon>
        <taxon>Pseudomonadaceae</taxon>
        <taxon>Pseudomonas</taxon>
    </lineage>
</organism>
<dbReference type="Pfam" id="PF02753">
    <property type="entry name" value="PapD_C"/>
    <property type="match status" value="1"/>
</dbReference>
<dbReference type="PANTHER" id="PTHR30251:SF2">
    <property type="entry name" value="FIMBRIAL CHAPERONE YADV-RELATED"/>
    <property type="match status" value="1"/>
</dbReference>
<keyword evidence="4 9" id="KW-0732">Signal</keyword>
<sequence>MEKTMKTTSTHLLKGLLLSALLGSNVALASVQVAGTRFVYPTAEREITVGLTNSGSQPALVQTWLDKGDPASTPGAQKLPFVIVPPLMRIEPGKGQTLRIAYIGGDVPKDRESVYWLNVLEVPPKSASAPGQNVMQIAFRSRLKLFLRPSDLPGSPEKAAEQVTWEVVHAAQGYVLRAHNKARYNISFSEVALNAGGQRYANIDGGMVGPSGTFDFPLKGLSSNVASGEVDSRWISDYGNANAQRYSLGQ</sequence>
<accession>A0ABS5MUL1</accession>
<evidence type="ECO:0000259" key="10">
    <source>
        <dbReference type="Pfam" id="PF00345"/>
    </source>
</evidence>
<keyword evidence="6 8" id="KW-0143">Chaperone</keyword>
<dbReference type="InterPro" id="IPR001829">
    <property type="entry name" value="Pili_assmbl_chaperone_bac"/>
</dbReference>
<name>A0ABS5MUL1_9PSED</name>
<dbReference type="SUPFAM" id="SSF49584">
    <property type="entry name" value="Periplasmic chaperone C-domain"/>
    <property type="match status" value="1"/>
</dbReference>
<keyword evidence="7" id="KW-0393">Immunoglobulin domain</keyword>
<dbReference type="InterPro" id="IPR008962">
    <property type="entry name" value="PapD-like_sf"/>
</dbReference>
<evidence type="ECO:0000256" key="5">
    <source>
        <dbReference type="ARBA" id="ARBA00022764"/>
    </source>
</evidence>
<evidence type="ECO:0000256" key="7">
    <source>
        <dbReference type="ARBA" id="ARBA00023319"/>
    </source>
</evidence>
<comment type="similarity">
    <text evidence="2 8">Belongs to the periplasmic pilus chaperone family.</text>
</comment>
<dbReference type="Proteomes" id="UP000676035">
    <property type="component" value="Unassembled WGS sequence"/>
</dbReference>
<evidence type="ECO:0000256" key="1">
    <source>
        <dbReference type="ARBA" id="ARBA00004418"/>
    </source>
</evidence>
<evidence type="ECO:0000256" key="4">
    <source>
        <dbReference type="ARBA" id="ARBA00022729"/>
    </source>
</evidence>
<dbReference type="InterPro" id="IPR016148">
    <property type="entry name" value="Pili_assmbl_chaperone_C"/>
</dbReference>
<dbReference type="InterPro" id="IPR016147">
    <property type="entry name" value="Pili_assmbl_chaperone_N"/>
</dbReference>
<gene>
    <name evidence="12" type="ORF">KFS80_06710</name>
</gene>
<feature type="chain" id="PRO_5046111158" evidence="9">
    <location>
        <begin position="30"/>
        <end position="250"/>
    </location>
</feature>
<dbReference type="PRINTS" id="PR00969">
    <property type="entry name" value="CHAPERONPILI"/>
</dbReference>
<keyword evidence="13" id="KW-1185">Reference proteome</keyword>
<feature type="domain" description="Pili assembly chaperone N-terminal" evidence="10">
    <location>
        <begin position="30"/>
        <end position="152"/>
    </location>
</feature>
<dbReference type="PANTHER" id="PTHR30251">
    <property type="entry name" value="PILUS ASSEMBLY CHAPERONE"/>
    <property type="match status" value="1"/>
</dbReference>
<dbReference type="InterPro" id="IPR018046">
    <property type="entry name" value="Pili_assmbl_chaperone_CS"/>
</dbReference>
<evidence type="ECO:0000256" key="8">
    <source>
        <dbReference type="RuleBase" id="RU003918"/>
    </source>
</evidence>
<evidence type="ECO:0000256" key="2">
    <source>
        <dbReference type="ARBA" id="ARBA00007399"/>
    </source>
</evidence>
<evidence type="ECO:0000259" key="11">
    <source>
        <dbReference type="Pfam" id="PF02753"/>
    </source>
</evidence>
<dbReference type="SUPFAM" id="SSF49354">
    <property type="entry name" value="PapD-like"/>
    <property type="match status" value="1"/>
</dbReference>
<feature type="signal peptide" evidence="9">
    <location>
        <begin position="1"/>
        <end position="29"/>
    </location>
</feature>
<evidence type="ECO:0000313" key="12">
    <source>
        <dbReference type="EMBL" id="MBS4077979.1"/>
    </source>
</evidence>
<evidence type="ECO:0000256" key="9">
    <source>
        <dbReference type="SAM" id="SignalP"/>
    </source>
</evidence>
<dbReference type="Gene3D" id="2.60.40.10">
    <property type="entry name" value="Immunoglobulins"/>
    <property type="match status" value="2"/>
</dbReference>
<dbReference type="InterPro" id="IPR013783">
    <property type="entry name" value="Ig-like_fold"/>
</dbReference>
<evidence type="ECO:0000256" key="3">
    <source>
        <dbReference type="ARBA" id="ARBA00022558"/>
    </source>
</evidence>
<keyword evidence="5" id="KW-0574">Periplasm</keyword>
<dbReference type="InterPro" id="IPR050643">
    <property type="entry name" value="Periplasmic_pilus_chap"/>
</dbReference>
<keyword evidence="3" id="KW-1029">Fimbrium biogenesis</keyword>
<dbReference type="Pfam" id="PF00345">
    <property type="entry name" value="PapD_N"/>
    <property type="match status" value="1"/>
</dbReference>
<proteinExistence type="inferred from homology"/>
<comment type="caution">
    <text evidence="12">The sequence shown here is derived from an EMBL/GenBank/DDBJ whole genome shotgun (WGS) entry which is preliminary data.</text>
</comment>
<dbReference type="EMBL" id="JAGYHF010000003">
    <property type="protein sequence ID" value="MBS4077979.1"/>
    <property type="molecule type" value="Genomic_DNA"/>
</dbReference>
<comment type="subcellular location">
    <subcellularLocation>
        <location evidence="1 8">Periplasm</location>
    </subcellularLocation>
</comment>
<evidence type="ECO:0000313" key="13">
    <source>
        <dbReference type="Proteomes" id="UP000676035"/>
    </source>
</evidence>
<protein>
    <submittedName>
        <fullName evidence="12">Fimbria/pilus periplasmic chaperone</fullName>
    </submittedName>
</protein>
<feature type="domain" description="Pili assembly chaperone C-terminal" evidence="11">
    <location>
        <begin position="179"/>
        <end position="241"/>
    </location>
</feature>
<dbReference type="InterPro" id="IPR036316">
    <property type="entry name" value="Pili_assmbl_chap_C_dom_sf"/>
</dbReference>